<evidence type="ECO:0000313" key="4">
    <source>
        <dbReference type="Proteomes" id="UP000284407"/>
    </source>
</evidence>
<sequence>MKTIDFVVLGSAGGLQRGKVSADASNQTIVAGSGQEISLNARQSDFASQVRSGDQLIITLSDGRTITIDNFFNETGPANRLFVSADGYLNEVSFIDGGQGNLYAQYGPTAEWGKWSPSDELIFLGNSEVAGVPLDEGDGDVSMLGAALLGGSSLLGIGAATAAGVGGLAVIGGIGGGGGSGGEPAGPRVPYVDDAETNVVVGGDGATEVIVITGGGEPGDTVVVTIGDETVTTEIDVNGEFEAVFEGENFPDDGVYDSGVTVTNGDGNAVDLDGPSYEIDTTPPEITFTSGTESTGDFVNEASYDEDVVLTGTGEAGATLVITIAGHSETTVVSGDGTWTITYDAGTFQPGEYTSPITAVTTDSFGNSSTYSETLVVDTITTVGINTATIGGDGTINGVEHAGGVDFTGTAQAGASVVVTVGTVTQTVTASSAGTWSTSFTSAQLAAGEYTGTVTAVATDSFGNTATASGTFVVDTFVRDFSITSTTGGVDGVINAEEAAQPLTVSGMTEPGSTVSVQLGGATATAVVSSNGSWTATFAAGSVTAGTYTATMTATATDAAGNVDTATTSVVVDTEAGLLTIDSTPVEDDDIVNEDEASDGVYLTGTADAGAVVTVTLAGVSRTVVTDSSGNWEAYYAASAVAAGVYTAEITAITTDAAGNSRTATDSVQVDTRVDNLTVAAGDIAVDNIISAAEANGDVSVSGTTEVGSLSVIVTLGGQTATAVIDAAGNWTAVFDGSALTRGTYTADVGVTATDIAGNIRSIGATVDVDTEVVPFDMTSNSAGADQVVNAAEAAAGIDLGGTVEAGSTVRVTFDGTGYDATVDAAGNWSLTVPAGSIRGGEYDAAIRVVAMDHVGNVAIINDILTIDTSAPDGPIIASVDQGVGDFRGITIEAPMGNGDTSGDVASVVQVRADGSIVEVGGDESTNRRGETEFEFDVNVPNGSHLIVNSTDAAGNTSGTYLVLDDESLNSSINLSNGGLGDYQIENLNLDFAEAANVVIDEASLLALSSNSNTLTIRGSSDDQVTIEGGVARGTQAVGDEVFNAYSVGAEGMLLVDQDVQVII</sequence>
<reference evidence="3 4" key="1">
    <citation type="submission" date="2018-09" db="EMBL/GenBank/DDBJ databases">
        <title>Genomic Encyclopedia of Archaeal and Bacterial Type Strains, Phase II (KMG-II): from individual species to whole genera.</title>
        <authorList>
            <person name="Goeker M."/>
        </authorList>
    </citation>
    <scope>NUCLEOTIDE SEQUENCE [LARGE SCALE GENOMIC DNA]</scope>
    <source>
        <strain evidence="3 4">DSM 11458</strain>
    </source>
</reference>
<dbReference type="NCBIfam" id="NF033510">
    <property type="entry name" value="Ca_tandemer"/>
    <property type="match status" value="6"/>
</dbReference>
<dbReference type="AlphaFoldDB" id="A0A420DK25"/>
<dbReference type="NCBIfam" id="NF033677">
    <property type="entry name" value="biofilm_BapA_N"/>
    <property type="match status" value="1"/>
</dbReference>
<dbReference type="Gene3D" id="2.60.40.10">
    <property type="entry name" value="Immunoglobulins"/>
    <property type="match status" value="7"/>
</dbReference>
<dbReference type="InterPro" id="IPR013783">
    <property type="entry name" value="Ig-like_fold"/>
</dbReference>
<dbReference type="EMBL" id="RAQK01000002">
    <property type="protein sequence ID" value="RKE94590.1"/>
    <property type="molecule type" value="Genomic_DNA"/>
</dbReference>
<dbReference type="InterPro" id="IPR048051">
    <property type="entry name" value="BapA-like_prefix-like"/>
</dbReference>
<gene>
    <name evidence="3" type="ORF">C8N30_3720</name>
</gene>
<name>A0A420DK25_9RHOB</name>
<dbReference type="InterPro" id="IPR044016">
    <property type="entry name" value="Big_13"/>
</dbReference>
<evidence type="ECO:0000259" key="2">
    <source>
        <dbReference type="Pfam" id="PF22783"/>
    </source>
</evidence>
<protein>
    <recommendedName>
        <fullName evidence="5">Ig-like domain-containing protein</fullName>
    </recommendedName>
</protein>
<proteinExistence type="predicted"/>
<feature type="domain" description="Bacterial Ig-like" evidence="1">
    <location>
        <begin position="501"/>
        <end position="574"/>
    </location>
</feature>
<keyword evidence="4" id="KW-1185">Reference proteome</keyword>
<dbReference type="STRING" id="1443111.Z949_738"/>
<dbReference type="Pfam" id="PF19077">
    <property type="entry name" value="Big_13"/>
    <property type="match status" value="2"/>
</dbReference>
<feature type="domain" description="Bacterial Ig-like" evidence="1">
    <location>
        <begin position="406"/>
        <end position="476"/>
    </location>
</feature>
<dbReference type="RefSeq" id="WP_025061378.1">
    <property type="nucleotide sequence ID" value="NZ_RAQK01000002.1"/>
</dbReference>
<evidence type="ECO:0008006" key="5">
    <source>
        <dbReference type="Google" id="ProtNLM"/>
    </source>
</evidence>
<comment type="caution">
    <text evidence="3">The sequence shown here is derived from an EMBL/GenBank/DDBJ whole genome shotgun (WGS) entry which is preliminary data.</text>
</comment>
<feature type="domain" description="Biofilm-associated protein BapA-like prefix-like" evidence="2">
    <location>
        <begin position="37"/>
        <end position="94"/>
    </location>
</feature>
<evidence type="ECO:0000259" key="1">
    <source>
        <dbReference type="Pfam" id="PF19077"/>
    </source>
</evidence>
<dbReference type="OrthoDB" id="7858035at2"/>
<dbReference type="Proteomes" id="UP000284407">
    <property type="component" value="Unassembled WGS sequence"/>
</dbReference>
<evidence type="ECO:0000313" key="3">
    <source>
        <dbReference type="EMBL" id="RKE94590.1"/>
    </source>
</evidence>
<accession>A0A420DK25</accession>
<dbReference type="Pfam" id="PF22783">
    <property type="entry name" value="BapA_N"/>
    <property type="match status" value="1"/>
</dbReference>
<organism evidence="3 4">
    <name type="scientific">Sulfitobacter guttiformis</name>
    <dbReference type="NCBI Taxonomy" id="74349"/>
    <lineage>
        <taxon>Bacteria</taxon>
        <taxon>Pseudomonadati</taxon>
        <taxon>Pseudomonadota</taxon>
        <taxon>Alphaproteobacteria</taxon>
        <taxon>Rhodobacterales</taxon>
        <taxon>Roseobacteraceae</taxon>
        <taxon>Sulfitobacter</taxon>
    </lineage>
</organism>